<evidence type="ECO:0000313" key="3">
    <source>
        <dbReference type="EMBL" id="KYQ88783.1"/>
    </source>
</evidence>
<keyword evidence="2" id="KW-0175">Coiled coil</keyword>
<name>A0A151Z483_TIELA</name>
<dbReference type="GO" id="GO:0016020">
    <property type="term" value="C:membrane"/>
    <property type="evidence" value="ECO:0007669"/>
    <property type="project" value="TreeGrafter"/>
</dbReference>
<sequence length="871" mass="100589">MKKLGFDFGLVLGKSDVPDYKFPFYKCREIIDKISHLYFCFPHSFMTIGDVVQSTIVYQNNNNNSKLTSIDVRSNDFETFKEMFEEIKNNNNNQSNLKVLQDQVKELNLNVNFQNVEFDKLILLITKYGFNRNIEKLSFKTMYELSSHMELKSFPNLMELHLLNIKVPNSDIIASLITEHLQLKILYIQFVQIQTPTHLNSVKPITTFDCILKALEKNGTLEIKIFHLKLQKETHSGSTTINNNTLKSLTIMDTHNNPQAIMLKLFSMWSGSSSIEETMVKFYCDLDTLSCLRDKIPNLKSLRIASYKLSSSSVELNNLDQIISLHNPSLKEILKSSPFRDFSKNRVIVNALKLNPYITRLNLPMEFNLFLEVLEFNHPTLVDFSTKLNSFSMISFTKSLLKNKTLQSLSVSIDLEVDNNRESYSDYILGIISILKGNHYIHSFSCTPPPKNHKQSISKELKFQLNQAIQGNYTIQLLNIKYNTQEIEPLTESKKDIILALIKQIKVGVEIKHMVLPCFLLQPRSTLESFSDMFTCLDELYKVNDIQDSTERYLQFLKFYLSGFHTTPRGIKKPFNPVIGEVFDCEWDNSEKAPEINIDTHENERDDSAHFEAEQISHHPPISAFCFYNKKRQILCNATVVPQYVKFYGNSCESHLNGVLVFHFLKLNESYTVTLPTLGVKGILIGKLSRFLNGKVHVKRVTPREDISAELEFLTKGIIGGSKNINGIKGHIDINGKTSMKIKGNWDNIVTYSRVIENDHKDVTLLNVHECKKYKMFTKPIDEQPYNSSYHLWQSVTKCIMAGDDQNTALEKQKIEQKQRIEEQERKDSGKKWIPEKFILQPHNSDYQNFYIYKGLSGIFPNHFKPQLINN</sequence>
<dbReference type="Pfam" id="PF01237">
    <property type="entry name" value="Oxysterol_BP"/>
    <property type="match status" value="1"/>
</dbReference>
<evidence type="ECO:0000256" key="2">
    <source>
        <dbReference type="SAM" id="Coils"/>
    </source>
</evidence>
<dbReference type="SUPFAM" id="SSF144000">
    <property type="entry name" value="Oxysterol-binding protein-like"/>
    <property type="match status" value="1"/>
</dbReference>
<dbReference type="PANTHER" id="PTHR10972">
    <property type="entry name" value="OXYSTEROL-BINDING PROTEIN-RELATED"/>
    <property type="match status" value="1"/>
</dbReference>
<dbReference type="Proteomes" id="UP000076078">
    <property type="component" value="Unassembled WGS sequence"/>
</dbReference>
<dbReference type="PANTHER" id="PTHR10972:SF109">
    <property type="entry name" value="OXYSTEROL-BINDING PROTEIN 12"/>
    <property type="match status" value="1"/>
</dbReference>
<dbReference type="InterPro" id="IPR000648">
    <property type="entry name" value="Oxysterol-bd"/>
</dbReference>
<dbReference type="InParanoid" id="A0A151Z483"/>
<dbReference type="PROSITE" id="PS01013">
    <property type="entry name" value="OSBP"/>
    <property type="match status" value="1"/>
</dbReference>
<reference evidence="3 4" key="1">
    <citation type="submission" date="2015-12" db="EMBL/GenBank/DDBJ databases">
        <title>Dictyostelia acquired genes for synthesis and detection of signals that induce cell-type specialization by lateral gene transfer from prokaryotes.</title>
        <authorList>
            <person name="Gloeckner G."/>
            <person name="Schaap P."/>
        </authorList>
    </citation>
    <scope>NUCLEOTIDE SEQUENCE [LARGE SCALE GENOMIC DNA]</scope>
    <source>
        <strain evidence="3 4">TK</strain>
    </source>
</reference>
<dbReference type="Gene3D" id="1.10.287.2720">
    <property type="match status" value="1"/>
</dbReference>
<dbReference type="Gene3D" id="2.40.160.120">
    <property type="match status" value="1"/>
</dbReference>
<protein>
    <submittedName>
        <fullName evidence="3">Oxysterol binding family protein</fullName>
    </submittedName>
</protein>
<evidence type="ECO:0000313" key="4">
    <source>
        <dbReference type="Proteomes" id="UP000076078"/>
    </source>
</evidence>
<dbReference type="AlphaFoldDB" id="A0A151Z483"/>
<dbReference type="OrthoDB" id="14833at2759"/>
<feature type="coiled-coil region" evidence="2">
    <location>
        <begin position="90"/>
        <end position="117"/>
    </location>
</feature>
<dbReference type="GO" id="GO:0032934">
    <property type="term" value="F:sterol binding"/>
    <property type="evidence" value="ECO:0007669"/>
    <property type="project" value="TreeGrafter"/>
</dbReference>
<dbReference type="InterPro" id="IPR018494">
    <property type="entry name" value="Oxysterol-bd_CS"/>
</dbReference>
<dbReference type="InterPro" id="IPR037239">
    <property type="entry name" value="OSBP_sf"/>
</dbReference>
<proteinExistence type="inferred from homology"/>
<dbReference type="STRING" id="361077.A0A151Z483"/>
<dbReference type="GO" id="GO:0005829">
    <property type="term" value="C:cytosol"/>
    <property type="evidence" value="ECO:0007669"/>
    <property type="project" value="TreeGrafter"/>
</dbReference>
<evidence type="ECO:0000256" key="1">
    <source>
        <dbReference type="RuleBase" id="RU003844"/>
    </source>
</evidence>
<organism evidence="3 4">
    <name type="scientific">Tieghemostelium lacteum</name>
    <name type="common">Slime mold</name>
    <name type="synonym">Dictyostelium lacteum</name>
    <dbReference type="NCBI Taxonomy" id="361077"/>
    <lineage>
        <taxon>Eukaryota</taxon>
        <taxon>Amoebozoa</taxon>
        <taxon>Evosea</taxon>
        <taxon>Eumycetozoa</taxon>
        <taxon>Dictyostelia</taxon>
        <taxon>Dictyosteliales</taxon>
        <taxon>Raperosteliaceae</taxon>
        <taxon>Tieghemostelium</taxon>
    </lineage>
</organism>
<accession>A0A151Z483</accession>
<comment type="similarity">
    <text evidence="1">Belongs to the OSBP family.</text>
</comment>
<dbReference type="Gene3D" id="3.30.70.3490">
    <property type="match status" value="1"/>
</dbReference>
<keyword evidence="4" id="KW-1185">Reference proteome</keyword>
<gene>
    <name evidence="3" type="ORF">DLAC_10576</name>
</gene>
<dbReference type="EMBL" id="LODT01000047">
    <property type="protein sequence ID" value="KYQ88783.1"/>
    <property type="molecule type" value="Genomic_DNA"/>
</dbReference>
<comment type="caution">
    <text evidence="3">The sequence shown here is derived from an EMBL/GenBank/DDBJ whole genome shotgun (WGS) entry which is preliminary data.</text>
</comment>